<comment type="caution">
    <text evidence="2">The sequence shown here is derived from an EMBL/GenBank/DDBJ whole genome shotgun (WGS) entry which is preliminary data.</text>
</comment>
<organism evidence="2 3">
    <name type="scientific">Ceratobasidium theobromae</name>
    <dbReference type="NCBI Taxonomy" id="1582974"/>
    <lineage>
        <taxon>Eukaryota</taxon>
        <taxon>Fungi</taxon>
        <taxon>Dikarya</taxon>
        <taxon>Basidiomycota</taxon>
        <taxon>Agaricomycotina</taxon>
        <taxon>Agaricomycetes</taxon>
        <taxon>Cantharellales</taxon>
        <taxon>Ceratobasidiaceae</taxon>
        <taxon>Ceratobasidium</taxon>
    </lineage>
</organism>
<dbReference type="Proteomes" id="UP000383932">
    <property type="component" value="Unassembled WGS sequence"/>
</dbReference>
<evidence type="ECO:0000313" key="3">
    <source>
        <dbReference type="Proteomes" id="UP000383932"/>
    </source>
</evidence>
<sequence length="283" mass="31494">MSYMPWSSYFGDDSSGGNYQLSTPYEVSSPYEGEDYLDCPSPTHRDSFGNMFLKPERRKSAKPTCVCLASPSTPRSLLPKDGRCRCALGSHSYFSWDNGTAISPRDLRSALEELELEGPLKNYYQTRDKPSTRTLTRYTSETPPDELHSSRPLSHRLKIPSSCRRGTRSNRPAMMNSEHSPTSSTPSPRCGSPASRHSSSPFTYRGAQTDTPVSHQTQQYHTPMRTEPADSGEGVPPAGTEPPGREEREQGANNSKGQDSLAMQFKRPDSTLRHSPKKFSRPP</sequence>
<feature type="region of interest" description="Disordered" evidence="1">
    <location>
        <begin position="122"/>
        <end position="283"/>
    </location>
</feature>
<feature type="compositionally biased region" description="Basic residues" evidence="1">
    <location>
        <begin position="274"/>
        <end position="283"/>
    </location>
</feature>
<evidence type="ECO:0000313" key="2">
    <source>
        <dbReference type="EMBL" id="KAB5595451.1"/>
    </source>
</evidence>
<protein>
    <submittedName>
        <fullName evidence="2">Uncharacterized protein</fullName>
    </submittedName>
</protein>
<evidence type="ECO:0000256" key="1">
    <source>
        <dbReference type="SAM" id="MobiDB-lite"/>
    </source>
</evidence>
<feature type="compositionally biased region" description="Polar residues" evidence="1">
    <location>
        <begin position="132"/>
        <end position="142"/>
    </location>
</feature>
<name>A0A5N5QV50_9AGAM</name>
<dbReference type="AlphaFoldDB" id="A0A5N5QV50"/>
<dbReference type="EMBL" id="SSOP01000009">
    <property type="protein sequence ID" value="KAB5595451.1"/>
    <property type="molecule type" value="Genomic_DNA"/>
</dbReference>
<dbReference type="OrthoDB" id="3211082at2759"/>
<proteinExistence type="predicted"/>
<gene>
    <name evidence="2" type="ORF">CTheo_1128</name>
</gene>
<accession>A0A5N5QV50</accession>
<keyword evidence="3" id="KW-1185">Reference proteome</keyword>
<feature type="compositionally biased region" description="Polar residues" evidence="1">
    <location>
        <begin position="195"/>
        <end position="221"/>
    </location>
</feature>
<reference evidence="2 3" key="1">
    <citation type="journal article" date="2019" name="Fungal Biol. Biotechnol.">
        <title>Draft genome sequence of fastidious pathogen Ceratobasidium theobromae, which causes vascular-streak dieback in Theobroma cacao.</title>
        <authorList>
            <person name="Ali S.S."/>
            <person name="Asman A."/>
            <person name="Shao J."/>
            <person name="Firmansyah A.P."/>
            <person name="Susilo A.W."/>
            <person name="Rosmana A."/>
            <person name="McMahon P."/>
            <person name="Junaid M."/>
            <person name="Guest D."/>
            <person name="Kheng T.Y."/>
            <person name="Meinhardt L.W."/>
            <person name="Bailey B.A."/>
        </authorList>
    </citation>
    <scope>NUCLEOTIDE SEQUENCE [LARGE SCALE GENOMIC DNA]</scope>
    <source>
        <strain evidence="2 3">CT2</strain>
    </source>
</reference>